<dbReference type="AlphaFoldDB" id="A0A7K3NNP8"/>
<protein>
    <submittedName>
        <fullName evidence="1">Type II toxin-antitoxin system RelE/ParE family toxin</fullName>
    </submittedName>
</protein>
<evidence type="ECO:0000313" key="1">
    <source>
        <dbReference type="EMBL" id="NDY56819.1"/>
    </source>
</evidence>
<comment type="caution">
    <text evidence="1">The sequence shown here is derived from an EMBL/GenBank/DDBJ whole genome shotgun (WGS) entry which is preliminary data.</text>
</comment>
<accession>A0A7K3NNP8</accession>
<organism evidence="1 2">
    <name type="scientific">Desulfolutivibrio sulfodismutans</name>
    <dbReference type="NCBI Taxonomy" id="63561"/>
    <lineage>
        <taxon>Bacteria</taxon>
        <taxon>Pseudomonadati</taxon>
        <taxon>Thermodesulfobacteriota</taxon>
        <taxon>Desulfovibrionia</taxon>
        <taxon>Desulfovibrionales</taxon>
        <taxon>Desulfovibrionaceae</taxon>
        <taxon>Desulfolutivibrio</taxon>
    </lineage>
</organism>
<reference evidence="1 2" key="1">
    <citation type="submission" date="2020-02" db="EMBL/GenBank/DDBJ databases">
        <title>Comparative genomics of sulfur disproportionating microorganisms.</title>
        <authorList>
            <person name="Ward L.M."/>
            <person name="Bertran E."/>
            <person name="Johnston D.T."/>
        </authorList>
    </citation>
    <scope>NUCLEOTIDE SEQUENCE [LARGE SCALE GENOMIC DNA]</scope>
    <source>
        <strain evidence="1 2">DSM 3696</strain>
    </source>
</reference>
<keyword evidence="2" id="KW-1185">Reference proteome</keyword>
<dbReference type="RefSeq" id="WP_163301867.1">
    <property type="nucleotide sequence ID" value="NZ_JAAGRQ010000028.1"/>
</dbReference>
<name>A0A7K3NNP8_9BACT</name>
<evidence type="ECO:0000313" key="2">
    <source>
        <dbReference type="Proteomes" id="UP000469724"/>
    </source>
</evidence>
<sequence>MKRLPAYFYRTETGKEPVREWLQSLNRDDRKAVGEDVKLVEFGWPVGMPTCKPMGEGVFEIRTVLSGGRISRIFFCAEEGGMYLLHGIIKKTQKTPKGDLEIARKRRKNVLVWLNKA</sequence>
<dbReference type="Pfam" id="PF05973">
    <property type="entry name" value="Gp49"/>
    <property type="match status" value="1"/>
</dbReference>
<gene>
    <name evidence="1" type="ORF">G3N56_08705</name>
</gene>
<proteinExistence type="predicted"/>
<dbReference type="InterPro" id="IPR009241">
    <property type="entry name" value="HigB-like"/>
</dbReference>
<dbReference type="EMBL" id="JAAGRQ010000028">
    <property type="protein sequence ID" value="NDY56819.1"/>
    <property type="molecule type" value="Genomic_DNA"/>
</dbReference>
<dbReference type="Proteomes" id="UP000469724">
    <property type="component" value="Unassembled WGS sequence"/>
</dbReference>